<dbReference type="OrthoDB" id="9973968at2759"/>
<evidence type="ECO:0000313" key="3">
    <source>
        <dbReference type="Proteomes" id="UP000437017"/>
    </source>
</evidence>
<dbReference type="Proteomes" id="UP000437017">
    <property type="component" value="Unassembled WGS sequence"/>
</dbReference>
<proteinExistence type="predicted"/>
<evidence type="ECO:0000313" key="2">
    <source>
        <dbReference type="EMBL" id="KAB0406181.1"/>
    </source>
</evidence>
<dbReference type="AlphaFoldDB" id="A0A6A1QJN7"/>
<feature type="region of interest" description="Disordered" evidence="1">
    <location>
        <begin position="222"/>
        <end position="245"/>
    </location>
</feature>
<accession>A0A6A1QJN7</accession>
<organism evidence="2 3">
    <name type="scientific">Balaenoptera physalus</name>
    <name type="common">Fin whale</name>
    <name type="synonym">Balaena physalus</name>
    <dbReference type="NCBI Taxonomy" id="9770"/>
    <lineage>
        <taxon>Eukaryota</taxon>
        <taxon>Metazoa</taxon>
        <taxon>Chordata</taxon>
        <taxon>Craniata</taxon>
        <taxon>Vertebrata</taxon>
        <taxon>Euteleostomi</taxon>
        <taxon>Mammalia</taxon>
        <taxon>Eutheria</taxon>
        <taxon>Laurasiatheria</taxon>
        <taxon>Artiodactyla</taxon>
        <taxon>Whippomorpha</taxon>
        <taxon>Cetacea</taxon>
        <taxon>Mysticeti</taxon>
        <taxon>Balaenopteridae</taxon>
        <taxon>Balaenoptera</taxon>
    </lineage>
</organism>
<sequence length="301" mass="33723">MGKQQQGVALQESEAQEEIAPGDGKYRLEPLPKAPLQIQHLGYFGQPSNSPWIHFSTTYEECYKPWTYHGEKPAHSGDYYMTTTHQISFQNPPLGQSMFPYQSDFQAPGWNQVLKPDPDKSSQGIKRVTRTQLYPDRVEGHRSWLADHYASTSEAELAKAGDAILGGKTAAKSDRDTVTRMSYLLPPQSLEERVKAKYPSSTFRVFKAKLQAETASKQFFQDCGTQPRGKGSQAPTENQTTTRTSYTPLFSERVNLCKPKVNSIKCEANTLSLLSRGKYSGQSSCLKASSRSMYAKNRTQN</sequence>
<dbReference type="EMBL" id="SGJD01000224">
    <property type="protein sequence ID" value="KAB0406181.1"/>
    <property type="molecule type" value="Genomic_DNA"/>
</dbReference>
<keyword evidence="3" id="KW-1185">Reference proteome</keyword>
<evidence type="ECO:0000256" key="1">
    <source>
        <dbReference type="SAM" id="MobiDB-lite"/>
    </source>
</evidence>
<name>A0A6A1QJN7_BALPH</name>
<protein>
    <submittedName>
        <fullName evidence="2">Uncharacterized protein</fullName>
    </submittedName>
</protein>
<comment type="caution">
    <text evidence="2">The sequence shown here is derived from an EMBL/GenBank/DDBJ whole genome shotgun (WGS) entry which is preliminary data.</text>
</comment>
<reference evidence="2 3" key="1">
    <citation type="journal article" date="2019" name="PLoS ONE">
        <title>Genomic analyses reveal an absence of contemporary introgressive admixture between fin whales and blue whales, despite known hybrids.</title>
        <authorList>
            <person name="Westbury M.V."/>
            <person name="Petersen B."/>
            <person name="Lorenzen E.D."/>
        </authorList>
    </citation>
    <scope>NUCLEOTIDE SEQUENCE [LARGE SCALE GENOMIC DNA]</scope>
    <source>
        <strain evidence="2">FinWhale-01</strain>
    </source>
</reference>
<feature type="compositionally biased region" description="Polar residues" evidence="1">
    <location>
        <begin position="233"/>
        <end position="245"/>
    </location>
</feature>
<feature type="region of interest" description="Disordered" evidence="1">
    <location>
        <begin position="1"/>
        <end position="28"/>
    </location>
</feature>
<gene>
    <name evidence="2" type="ORF">E2I00_011399</name>
</gene>